<keyword evidence="3" id="KW-1185">Reference proteome</keyword>
<feature type="region of interest" description="Disordered" evidence="1">
    <location>
        <begin position="48"/>
        <end position="69"/>
    </location>
</feature>
<dbReference type="Proteomes" id="UP001501727">
    <property type="component" value="Unassembled WGS sequence"/>
</dbReference>
<gene>
    <name evidence="2" type="ORF">GCM10022229_18960</name>
</gene>
<protein>
    <submittedName>
        <fullName evidence="2">Uncharacterized protein</fullName>
    </submittedName>
</protein>
<name>A0ABP7MKH2_9GAMM</name>
<accession>A0ABP7MKH2</accession>
<dbReference type="EMBL" id="BAAAZU010000010">
    <property type="protein sequence ID" value="GAA3925274.1"/>
    <property type="molecule type" value="Genomic_DNA"/>
</dbReference>
<reference evidence="3" key="1">
    <citation type="journal article" date="2019" name="Int. J. Syst. Evol. Microbiol.">
        <title>The Global Catalogue of Microorganisms (GCM) 10K type strain sequencing project: providing services to taxonomists for standard genome sequencing and annotation.</title>
        <authorList>
            <consortium name="The Broad Institute Genomics Platform"/>
            <consortium name="The Broad Institute Genome Sequencing Center for Infectious Disease"/>
            <person name="Wu L."/>
            <person name="Ma J."/>
        </authorList>
    </citation>
    <scope>NUCLEOTIDE SEQUENCE [LARGE SCALE GENOMIC DNA]</scope>
    <source>
        <strain evidence="3">JCM 16916</strain>
    </source>
</reference>
<sequence>MAARITADVRWRVRDAVALGVPLALVTAYWDITAEQVQAIAESEPTQAEQAARAAHSADVDARITSNKS</sequence>
<evidence type="ECO:0000313" key="3">
    <source>
        <dbReference type="Proteomes" id="UP001501727"/>
    </source>
</evidence>
<evidence type="ECO:0000313" key="2">
    <source>
        <dbReference type="EMBL" id="GAA3925274.1"/>
    </source>
</evidence>
<comment type="caution">
    <text evidence="2">The sequence shown here is derived from an EMBL/GenBank/DDBJ whole genome shotgun (WGS) entry which is preliminary data.</text>
</comment>
<organism evidence="2 3">
    <name type="scientific">Luteimonas lutimaris</name>
    <dbReference type="NCBI Taxonomy" id="698645"/>
    <lineage>
        <taxon>Bacteria</taxon>
        <taxon>Pseudomonadati</taxon>
        <taxon>Pseudomonadota</taxon>
        <taxon>Gammaproteobacteria</taxon>
        <taxon>Lysobacterales</taxon>
        <taxon>Lysobacteraceae</taxon>
        <taxon>Luteimonas</taxon>
    </lineage>
</organism>
<proteinExistence type="predicted"/>
<evidence type="ECO:0000256" key="1">
    <source>
        <dbReference type="SAM" id="MobiDB-lite"/>
    </source>
</evidence>